<evidence type="ECO:0000256" key="2">
    <source>
        <dbReference type="SAM" id="Phobius"/>
    </source>
</evidence>
<keyword evidence="4" id="KW-1185">Reference proteome</keyword>
<keyword evidence="2" id="KW-1133">Transmembrane helix</keyword>
<feature type="compositionally biased region" description="Basic and acidic residues" evidence="1">
    <location>
        <begin position="14"/>
        <end position="23"/>
    </location>
</feature>
<evidence type="ECO:0000313" key="4">
    <source>
        <dbReference type="Proteomes" id="UP001163046"/>
    </source>
</evidence>
<gene>
    <name evidence="3" type="primary">DISP1_6</name>
    <name evidence="3" type="ORF">OS493_012595</name>
</gene>
<dbReference type="EMBL" id="MU826355">
    <property type="protein sequence ID" value="KAJ7379846.1"/>
    <property type="molecule type" value="Genomic_DNA"/>
</dbReference>
<organism evidence="3 4">
    <name type="scientific">Desmophyllum pertusum</name>
    <dbReference type="NCBI Taxonomy" id="174260"/>
    <lineage>
        <taxon>Eukaryota</taxon>
        <taxon>Metazoa</taxon>
        <taxon>Cnidaria</taxon>
        <taxon>Anthozoa</taxon>
        <taxon>Hexacorallia</taxon>
        <taxon>Scleractinia</taxon>
        <taxon>Caryophylliina</taxon>
        <taxon>Caryophylliidae</taxon>
        <taxon>Desmophyllum</taxon>
    </lineage>
</organism>
<feature type="region of interest" description="Disordered" evidence="1">
    <location>
        <begin position="1"/>
        <end position="40"/>
    </location>
</feature>
<sequence length="176" mass="19647">MDDPELCNPAISLKSEEAPRTDEENGNNNEVSKASVQDEQTTSQCTMPRYSVVLAEYPYVVFFVTSLVIVICGLCSFVPQFNAPEIPDFSTPVMGFEPRGTVINKRYRTRLVLGKAVNRGLIATSPMPDFNITVHNMSSLVELLSSRPTSKTRREEILVRLRATIVWQCAIVQMSS</sequence>
<dbReference type="OrthoDB" id="8959390at2759"/>
<proteinExistence type="predicted"/>
<comment type="caution">
    <text evidence="3">The sequence shown here is derived from an EMBL/GenBank/DDBJ whole genome shotgun (WGS) entry which is preliminary data.</text>
</comment>
<name>A0A9W9ZDR6_9CNID</name>
<feature type="compositionally biased region" description="Polar residues" evidence="1">
    <location>
        <begin position="26"/>
        <end position="40"/>
    </location>
</feature>
<keyword evidence="2" id="KW-0472">Membrane</keyword>
<feature type="transmembrane region" description="Helical" evidence="2">
    <location>
        <begin position="57"/>
        <end position="78"/>
    </location>
</feature>
<protein>
    <submittedName>
        <fullName evidence="3">Protein dispatched 1</fullName>
    </submittedName>
</protein>
<dbReference type="AlphaFoldDB" id="A0A9W9ZDR6"/>
<evidence type="ECO:0000256" key="1">
    <source>
        <dbReference type="SAM" id="MobiDB-lite"/>
    </source>
</evidence>
<keyword evidence="2" id="KW-0812">Transmembrane</keyword>
<reference evidence="3" key="1">
    <citation type="submission" date="2023-01" db="EMBL/GenBank/DDBJ databases">
        <title>Genome assembly of the deep-sea coral Lophelia pertusa.</title>
        <authorList>
            <person name="Herrera S."/>
            <person name="Cordes E."/>
        </authorList>
    </citation>
    <scope>NUCLEOTIDE SEQUENCE</scope>
    <source>
        <strain evidence="3">USNM1676648</strain>
        <tissue evidence="3">Polyp</tissue>
    </source>
</reference>
<accession>A0A9W9ZDR6</accession>
<dbReference type="Proteomes" id="UP001163046">
    <property type="component" value="Unassembled WGS sequence"/>
</dbReference>
<evidence type="ECO:0000313" key="3">
    <source>
        <dbReference type="EMBL" id="KAJ7379846.1"/>
    </source>
</evidence>